<dbReference type="PANTHER" id="PTHR35807">
    <property type="entry name" value="TRANSCRIPTIONAL REGULATOR REDD-RELATED"/>
    <property type="match status" value="1"/>
</dbReference>
<evidence type="ECO:0000313" key="2">
    <source>
        <dbReference type="EMBL" id="KXT52147.1"/>
    </source>
</evidence>
<reference evidence="2 3" key="1">
    <citation type="submission" date="2016-02" db="EMBL/GenBank/DDBJ databases">
        <authorList>
            <person name="Wen L."/>
            <person name="He K."/>
            <person name="Yang H."/>
        </authorList>
    </citation>
    <scope>NUCLEOTIDE SEQUENCE [LARGE SCALE GENOMIC DNA]</scope>
    <source>
        <strain evidence="2 3">KLE1704</strain>
    </source>
</reference>
<proteinExistence type="predicted"/>
<organism evidence="2">
    <name type="scientific">Bacteroides intestinalis</name>
    <dbReference type="NCBI Taxonomy" id="329854"/>
    <lineage>
        <taxon>Bacteria</taxon>
        <taxon>Pseudomonadati</taxon>
        <taxon>Bacteroidota</taxon>
        <taxon>Bacteroidia</taxon>
        <taxon>Bacteroidales</taxon>
        <taxon>Bacteroidaceae</taxon>
        <taxon>Bacteroides</taxon>
    </lineage>
</organism>
<dbReference type="SUPFAM" id="SSF50965">
    <property type="entry name" value="Galactose oxidase, central domain"/>
    <property type="match status" value="1"/>
</dbReference>
<feature type="transmembrane region" description="Helical" evidence="1">
    <location>
        <begin position="554"/>
        <end position="574"/>
    </location>
</feature>
<sequence>MKKHHFYIIFFLLLCIINEGYSQGLQFYGNEKRISERSSFCVFTEKYLSVATGTFTISFEYAAQNTESPGYIFYLKNADGQEAFNLTYVYDDSKGSFMFAQDGKQIYHAFPYPAAKLHAKWIPIIFKMDIPNDRINISIGNDQVTIEEIGLNKRTFTPQLFFGMCNYILETASFSIRNLKINNDEENWNFPLNESKGEDVHDNKGRIIGHVTNPTWLINRSYYWKPLFQSYSSTPSGFAFAPEKQEFYIYNQDSIITYNIYKRTSEQLPYMPEKTTFPIRLGMNFYDESKGNIYAYELNWAETFIAKMNPQTRTWDMINQNDITLQMHHHSAIFNPQKQQFLFFGGYGNRRYYNTFITYDLLQERWDTLHFAGDKISPRFFAGIAMSPDCKHAYIYGGKGNETGDQNVGIQYYYDFYQLDFETKQIKKLWEHKAPSANRIPTRDMILSEDGKYVYLLAYPEYKPETHLQLYRLSISDGSYEALGDSIPLTSEEIATNANLYFNKKLEEFYCVTQEFEKYGQSATRIYSLSNPPASLAAVKFYDKLRSDSKDSSIWLYLIPILCLVIAGGILITIKRQQSTKKEKHQTKTIFSPQKSNTSDTGLISIIPAATAETIEKEEIDETLLPDAITKRRNSISLFGTFTATDKNGRDMTYMFSPKIRHIFLYILINSITKDGVLSSDMNNLFWPDKPDDKIKNLKNVTMNHLRKTLQELEGIELTHQKGYFKLMFTDECYCDYQRFFFLTDGMKRAPLSENDTMELHNILAQGKFLNTIEESLFDYFKQQAESFTVSLLSEQIHTFYKNGRNSATIRICNILFAIDPLSDIAMTYAVCTYRRQNRSDKAIHLYSIFTKEYRKVMDEDYPIAFDKVNTENIRF</sequence>
<dbReference type="AlphaFoldDB" id="A0A139LL11"/>
<dbReference type="InterPro" id="IPR011043">
    <property type="entry name" value="Gal_Oxase/kelch_b-propeller"/>
</dbReference>
<dbReference type="Proteomes" id="UP000070319">
    <property type="component" value="Unassembled WGS sequence"/>
</dbReference>
<dbReference type="Pfam" id="PF24681">
    <property type="entry name" value="Kelch_KLHDC2_KLHL20_DRC7"/>
    <property type="match status" value="1"/>
</dbReference>
<name>A0A139LL11_9BACE</name>
<dbReference type="EMBL" id="LTDF01000070">
    <property type="protein sequence ID" value="KXT52147.1"/>
    <property type="molecule type" value="Genomic_DNA"/>
</dbReference>
<keyword evidence="1" id="KW-1133">Transmembrane helix</keyword>
<protein>
    <submittedName>
        <fullName evidence="2">Uncharacterized protein</fullName>
    </submittedName>
</protein>
<keyword evidence="1" id="KW-0472">Membrane</keyword>
<dbReference type="PATRIC" id="fig|329854.7.peg.1758"/>
<gene>
    <name evidence="2" type="ORF">HMPREF2531_01727</name>
</gene>
<dbReference type="Gene3D" id="2.120.10.80">
    <property type="entry name" value="Kelch-type beta propeller"/>
    <property type="match status" value="1"/>
</dbReference>
<dbReference type="InterPro" id="IPR051677">
    <property type="entry name" value="AfsR-DnrI-RedD_regulator"/>
</dbReference>
<dbReference type="InterPro" id="IPR015915">
    <property type="entry name" value="Kelch-typ_b-propeller"/>
</dbReference>
<dbReference type="PANTHER" id="PTHR35807:SF1">
    <property type="entry name" value="TRANSCRIPTIONAL REGULATOR REDD"/>
    <property type="match status" value="1"/>
</dbReference>
<evidence type="ECO:0000313" key="3">
    <source>
        <dbReference type="Proteomes" id="UP000070319"/>
    </source>
</evidence>
<dbReference type="RefSeq" id="WP_061435249.1">
    <property type="nucleotide sequence ID" value="NZ_KQ968690.1"/>
</dbReference>
<accession>A0A139LL11</accession>
<dbReference type="GO" id="GO:0006355">
    <property type="term" value="P:regulation of DNA-templated transcription"/>
    <property type="evidence" value="ECO:0007669"/>
    <property type="project" value="TreeGrafter"/>
</dbReference>
<comment type="caution">
    <text evidence="2">The sequence shown here is derived from an EMBL/GenBank/DDBJ whole genome shotgun (WGS) entry which is preliminary data.</text>
</comment>
<keyword evidence="1" id="KW-0812">Transmembrane</keyword>
<dbReference type="GO" id="GO:0003677">
    <property type="term" value="F:DNA binding"/>
    <property type="evidence" value="ECO:0007669"/>
    <property type="project" value="TreeGrafter"/>
</dbReference>
<evidence type="ECO:0000256" key="1">
    <source>
        <dbReference type="SAM" id="Phobius"/>
    </source>
</evidence>